<keyword evidence="2" id="KW-0479">Metal-binding</keyword>
<keyword evidence="4" id="KW-0862">Zinc</keyword>
<evidence type="ECO:0000256" key="1">
    <source>
        <dbReference type="ARBA" id="ARBA00001947"/>
    </source>
</evidence>
<evidence type="ECO:0000256" key="3">
    <source>
        <dbReference type="ARBA" id="ARBA00022801"/>
    </source>
</evidence>
<dbReference type="NCBIfam" id="NF006679">
    <property type="entry name" value="PRK09228.1"/>
    <property type="match status" value="1"/>
</dbReference>
<dbReference type="Gene3D" id="2.30.40.10">
    <property type="entry name" value="Urease, subunit C, domain 1"/>
    <property type="match status" value="1"/>
</dbReference>
<dbReference type="SUPFAM" id="SSF51338">
    <property type="entry name" value="Composite domain of metallo-dependent hydrolases"/>
    <property type="match status" value="1"/>
</dbReference>
<dbReference type="InterPro" id="IPR032466">
    <property type="entry name" value="Metal_Hydrolase"/>
</dbReference>
<dbReference type="GO" id="GO:0005829">
    <property type="term" value="C:cytosol"/>
    <property type="evidence" value="ECO:0007669"/>
    <property type="project" value="TreeGrafter"/>
</dbReference>
<dbReference type="EMBL" id="VFQF01000001">
    <property type="protein sequence ID" value="TQN48333.1"/>
    <property type="molecule type" value="Genomic_DNA"/>
</dbReference>
<reference evidence="6 7" key="1">
    <citation type="submission" date="2019-06" db="EMBL/GenBank/DDBJ databases">
        <title>Sequencing the genomes of 1000 actinobacteria strains.</title>
        <authorList>
            <person name="Klenk H.-P."/>
        </authorList>
    </citation>
    <scope>NUCLEOTIDE SEQUENCE [LARGE SCALE GENOMIC DNA]</scope>
    <source>
        <strain evidence="6 7">DSM 21776</strain>
    </source>
</reference>
<dbReference type="GO" id="GO:0008270">
    <property type="term" value="F:zinc ion binding"/>
    <property type="evidence" value="ECO:0007669"/>
    <property type="project" value="TreeGrafter"/>
</dbReference>
<evidence type="ECO:0000313" key="6">
    <source>
        <dbReference type="EMBL" id="TQN48333.1"/>
    </source>
</evidence>
<dbReference type="SUPFAM" id="SSF51556">
    <property type="entry name" value="Metallo-dependent hydrolases"/>
    <property type="match status" value="1"/>
</dbReference>
<dbReference type="Pfam" id="PF01979">
    <property type="entry name" value="Amidohydro_1"/>
    <property type="match status" value="1"/>
</dbReference>
<proteinExistence type="predicted"/>
<dbReference type="OrthoDB" id="3189065at2"/>
<comment type="cofactor">
    <cofactor evidence="1">
        <name>Zn(2+)</name>
        <dbReference type="ChEBI" id="CHEBI:29105"/>
    </cofactor>
</comment>
<protein>
    <submittedName>
        <fullName evidence="6">Guanine deaminase</fullName>
    </submittedName>
</protein>
<name>A0A543PW73_9MICO</name>
<dbReference type="Proteomes" id="UP000320085">
    <property type="component" value="Unassembled WGS sequence"/>
</dbReference>
<dbReference type="Gene3D" id="3.20.20.140">
    <property type="entry name" value="Metal-dependent hydrolases"/>
    <property type="match status" value="1"/>
</dbReference>
<dbReference type="InterPro" id="IPR011059">
    <property type="entry name" value="Metal-dep_hydrolase_composite"/>
</dbReference>
<dbReference type="InterPro" id="IPR051607">
    <property type="entry name" value="Metallo-dep_hydrolases"/>
</dbReference>
<dbReference type="GO" id="GO:0008892">
    <property type="term" value="F:guanine deaminase activity"/>
    <property type="evidence" value="ECO:0007669"/>
    <property type="project" value="TreeGrafter"/>
</dbReference>
<dbReference type="AlphaFoldDB" id="A0A543PW73"/>
<dbReference type="PANTHER" id="PTHR11271:SF6">
    <property type="entry name" value="GUANINE DEAMINASE"/>
    <property type="match status" value="1"/>
</dbReference>
<dbReference type="RefSeq" id="WP_141821206.1">
    <property type="nucleotide sequence ID" value="NZ_BAAAQC010000007.1"/>
</dbReference>
<accession>A0A543PW73</accession>
<gene>
    <name evidence="6" type="ORF">FHX52_1464</name>
</gene>
<feature type="domain" description="Amidohydrolase-related" evidence="5">
    <location>
        <begin position="61"/>
        <end position="431"/>
    </location>
</feature>
<dbReference type="PANTHER" id="PTHR11271">
    <property type="entry name" value="GUANINE DEAMINASE"/>
    <property type="match status" value="1"/>
</dbReference>
<comment type="caution">
    <text evidence="6">The sequence shown here is derived from an EMBL/GenBank/DDBJ whole genome shotgun (WGS) entry which is preliminary data.</text>
</comment>
<organism evidence="6 7">
    <name type="scientific">Humibacillus xanthopallidus</name>
    <dbReference type="NCBI Taxonomy" id="412689"/>
    <lineage>
        <taxon>Bacteria</taxon>
        <taxon>Bacillati</taxon>
        <taxon>Actinomycetota</taxon>
        <taxon>Actinomycetes</taxon>
        <taxon>Micrococcales</taxon>
        <taxon>Intrasporangiaceae</taxon>
        <taxon>Humibacillus</taxon>
    </lineage>
</organism>
<evidence type="ECO:0000256" key="4">
    <source>
        <dbReference type="ARBA" id="ARBA00022833"/>
    </source>
</evidence>
<sequence>MTIVRGTFLDTPAGESAVGAELRVATDAALRVVEGTIVERGSWAEISSRHTDDVLDLREGLVLPGLVDTHVHYPQVRIIGALGLPLLEWLDAVALPEEARLASTGHARAVAAEFVSGLAASGTTTALVFGAHFASAVDVLFEEVRRVGLRVTAGLVVSDRGLPEPLLTTPERAYDEALDLAQRWHHPVSAGRATRTRYAVTPRFSYGASDELLESCQAVLKDVSGAWFTSHVNESPAEIASVARLFPDATDYVDTYDRHGLLGPSSVLAHDVHPTERELGVLAGRGATVAHCPTSNAALGSGSFPLRDHVRHGVRVSLGSDVGAGTGFSLFKEGLQAYFTQQLLGDAGQPLAPADLLHLATRSGALALGLEREVGDLSVGKAFDALWLRPAATSPLALALRHAGSATEAVARVFALAGPADVAGVWVAGERISREPVGS</sequence>
<evidence type="ECO:0000259" key="5">
    <source>
        <dbReference type="Pfam" id="PF01979"/>
    </source>
</evidence>
<evidence type="ECO:0000313" key="7">
    <source>
        <dbReference type="Proteomes" id="UP000320085"/>
    </source>
</evidence>
<dbReference type="InterPro" id="IPR006680">
    <property type="entry name" value="Amidohydro-rel"/>
</dbReference>
<evidence type="ECO:0000256" key="2">
    <source>
        <dbReference type="ARBA" id="ARBA00022723"/>
    </source>
</evidence>
<dbReference type="GO" id="GO:0046098">
    <property type="term" value="P:guanine metabolic process"/>
    <property type="evidence" value="ECO:0007669"/>
    <property type="project" value="TreeGrafter"/>
</dbReference>
<keyword evidence="3" id="KW-0378">Hydrolase</keyword>